<proteinExistence type="predicted"/>
<evidence type="ECO:0008006" key="4">
    <source>
        <dbReference type="Google" id="ProtNLM"/>
    </source>
</evidence>
<comment type="caution">
    <text evidence="2">The sequence shown here is derived from an EMBL/GenBank/DDBJ whole genome shotgun (WGS) entry which is preliminary data.</text>
</comment>
<organism evidence="2 3">
    <name type="scientific">Nocardia terpenica</name>
    <dbReference type="NCBI Taxonomy" id="455432"/>
    <lineage>
        <taxon>Bacteria</taxon>
        <taxon>Bacillati</taxon>
        <taxon>Actinomycetota</taxon>
        <taxon>Actinomycetes</taxon>
        <taxon>Mycobacteriales</taxon>
        <taxon>Nocardiaceae</taxon>
        <taxon>Nocardia</taxon>
    </lineage>
</organism>
<feature type="region of interest" description="Disordered" evidence="1">
    <location>
        <begin position="1"/>
        <end position="34"/>
    </location>
</feature>
<dbReference type="Gene3D" id="2.60.120.1390">
    <property type="match status" value="1"/>
</dbReference>
<feature type="compositionally biased region" description="Basic and acidic residues" evidence="1">
    <location>
        <begin position="1"/>
        <end position="11"/>
    </location>
</feature>
<accession>A0A164L462</accession>
<name>A0A164L462_9NOCA</name>
<dbReference type="OrthoDB" id="2518538at2"/>
<keyword evidence="3" id="KW-1185">Reference proteome</keyword>
<evidence type="ECO:0000313" key="2">
    <source>
        <dbReference type="EMBL" id="KZM72003.1"/>
    </source>
</evidence>
<dbReference type="Pfam" id="PF11175">
    <property type="entry name" value="DUF2961"/>
    <property type="match status" value="1"/>
</dbReference>
<dbReference type="Proteomes" id="UP000076512">
    <property type="component" value="Unassembled WGS sequence"/>
</dbReference>
<dbReference type="EMBL" id="LWGR01000010">
    <property type="protein sequence ID" value="KZM72003.1"/>
    <property type="molecule type" value="Genomic_DNA"/>
</dbReference>
<evidence type="ECO:0000313" key="3">
    <source>
        <dbReference type="Proteomes" id="UP000076512"/>
    </source>
</evidence>
<sequence length="347" mass="38637">MHEIWRIDQSRTRSISAENPTGAPGQGGRATTGTGADAARDLGIGWKISPSIKLDSGQTATLADIAGPAIIRHFWLTTDRSALQQLQLRMYWDGDATPAVDVPLGSFFCNAWGQLALMNSEMMVVAPAGGLNSYWPLPFRSHATITLTNDSDHSVFVYYQVTYLEQDVPREAGYLQASWQRQNPLGHPAIHTILPDTPGPGRYVGTYLAIQPNAPGWWGEGEMKFYMDGDTEFPTICGTGTEDYFGGAWNMDMGNGVYTTYSTPYLGFLQAIPPDQIYQPTQQFGLFRWHVRDPICFDRSLRVTIQALGWGTEGRYLPLENADIGTTAFWYQHRVVLGQRQRSARTE</sequence>
<protein>
    <recommendedName>
        <fullName evidence="4">DUF2961 domain-containing protein</fullName>
    </recommendedName>
</protein>
<reference evidence="2 3" key="1">
    <citation type="submission" date="2016-04" db="EMBL/GenBank/DDBJ databases">
        <authorList>
            <person name="Evans L.H."/>
            <person name="Alamgir A."/>
            <person name="Owens N."/>
            <person name="Weber N.D."/>
            <person name="Virtaneva K."/>
            <person name="Barbian K."/>
            <person name="Babar A."/>
            <person name="Rosenke K."/>
        </authorList>
    </citation>
    <scope>NUCLEOTIDE SEQUENCE [LARGE SCALE GENOMIC DNA]</scope>
    <source>
        <strain evidence="2 3">IFM 0406</strain>
    </source>
</reference>
<gene>
    <name evidence="2" type="ORF">AWN90_37870</name>
</gene>
<dbReference type="STRING" id="455432.AWN90_37870"/>
<dbReference type="RefSeq" id="WP_067593200.1">
    <property type="nucleotide sequence ID" value="NZ_JABMCZ010000001.1"/>
</dbReference>
<evidence type="ECO:0000256" key="1">
    <source>
        <dbReference type="SAM" id="MobiDB-lite"/>
    </source>
</evidence>
<dbReference type="InterPro" id="IPR021345">
    <property type="entry name" value="DUF2961"/>
</dbReference>
<dbReference type="AlphaFoldDB" id="A0A164L462"/>